<keyword evidence="4" id="KW-1185">Reference proteome</keyword>
<dbReference type="AlphaFoldDB" id="A0A4Y2BS10"/>
<evidence type="ECO:0000313" key="4">
    <source>
        <dbReference type="Proteomes" id="UP000499080"/>
    </source>
</evidence>
<proteinExistence type="predicted"/>
<name>A0A4Y2BS10_ARAVE</name>
<dbReference type="GO" id="GO:0005319">
    <property type="term" value="F:lipid transporter activity"/>
    <property type="evidence" value="ECO:0007669"/>
    <property type="project" value="InterPro"/>
</dbReference>
<dbReference type="InterPro" id="IPR001747">
    <property type="entry name" value="Vitellogenin_N"/>
</dbReference>
<evidence type="ECO:0000256" key="1">
    <source>
        <dbReference type="SAM" id="MobiDB-lite"/>
    </source>
</evidence>
<accession>A0A4Y2BS10</accession>
<reference evidence="3 4" key="1">
    <citation type="journal article" date="2019" name="Sci. Rep.">
        <title>Orb-weaving spider Araneus ventricosus genome elucidates the spidroin gene catalogue.</title>
        <authorList>
            <person name="Kono N."/>
            <person name="Nakamura H."/>
            <person name="Ohtoshi R."/>
            <person name="Moran D.A.P."/>
            <person name="Shinohara A."/>
            <person name="Yoshida Y."/>
            <person name="Fujiwara M."/>
            <person name="Mori M."/>
            <person name="Tomita M."/>
            <person name="Arakawa K."/>
        </authorList>
    </citation>
    <scope>NUCLEOTIDE SEQUENCE [LARGE SCALE GENOMIC DNA]</scope>
</reference>
<comment type="caution">
    <text evidence="3">The sequence shown here is derived from an EMBL/GenBank/DDBJ whole genome shotgun (WGS) entry which is preliminary data.</text>
</comment>
<sequence length="273" mass="30945">MGGGQTSYCSKCSLTAPWQNVPLIDRLGSQKTNCVIVPNGLCEHESVKKHPSVHIACVFALSNIIYDHCVARYHPEVPFTTSRSHCQPEDAVKYFEYVARKFEEATDEKVKMTYLKAAGNIGLREILPYVRPYIEGVGNYHRYYRNSAIWAVTHVGFRFPDRCTVLHHLTVMFISPYPPPDVGNSCCLVVKIRDSEPKDTRFESSYCHSGDPEEHATPTFSSTTRWQHQKSHQFHLLLHPTDDSTSTSTPSSPKFNVYDHSAQSPHAYLQTLP</sequence>
<dbReference type="Gene3D" id="1.25.10.20">
    <property type="entry name" value="Vitellinogen, superhelical"/>
    <property type="match status" value="1"/>
</dbReference>
<gene>
    <name evidence="3" type="ORF">AVEN_197521_1</name>
</gene>
<feature type="compositionally biased region" description="Low complexity" evidence="1">
    <location>
        <begin position="243"/>
        <end position="253"/>
    </location>
</feature>
<dbReference type="Proteomes" id="UP000499080">
    <property type="component" value="Unassembled WGS sequence"/>
</dbReference>
<dbReference type="Pfam" id="PF01347">
    <property type="entry name" value="Vitellogenin_N"/>
    <property type="match status" value="1"/>
</dbReference>
<feature type="region of interest" description="Disordered" evidence="1">
    <location>
        <begin position="239"/>
        <end position="260"/>
    </location>
</feature>
<protein>
    <recommendedName>
        <fullName evidence="2">Vitellogenin domain-containing protein</fullName>
    </recommendedName>
</protein>
<evidence type="ECO:0000259" key="2">
    <source>
        <dbReference type="Pfam" id="PF01347"/>
    </source>
</evidence>
<organism evidence="3 4">
    <name type="scientific">Araneus ventricosus</name>
    <name type="common">Orbweaver spider</name>
    <name type="synonym">Epeira ventricosa</name>
    <dbReference type="NCBI Taxonomy" id="182803"/>
    <lineage>
        <taxon>Eukaryota</taxon>
        <taxon>Metazoa</taxon>
        <taxon>Ecdysozoa</taxon>
        <taxon>Arthropoda</taxon>
        <taxon>Chelicerata</taxon>
        <taxon>Arachnida</taxon>
        <taxon>Araneae</taxon>
        <taxon>Araneomorphae</taxon>
        <taxon>Entelegynae</taxon>
        <taxon>Araneoidea</taxon>
        <taxon>Araneidae</taxon>
        <taxon>Araneus</taxon>
    </lineage>
</organism>
<dbReference type="EMBL" id="BGPR01000106">
    <property type="protein sequence ID" value="GBL94838.1"/>
    <property type="molecule type" value="Genomic_DNA"/>
</dbReference>
<feature type="domain" description="Vitellogenin" evidence="2">
    <location>
        <begin position="40"/>
        <end position="152"/>
    </location>
</feature>
<evidence type="ECO:0000313" key="3">
    <source>
        <dbReference type="EMBL" id="GBL94838.1"/>
    </source>
</evidence>
<dbReference type="SUPFAM" id="SSF48431">
    <property type="entry name" value="Lipovitellin-phosvitin complex, superhelical domain"/>
    <property type="match status" value="1"/>
</dbReference>
<feature type="region of interest" description="Disordered" evidence="1">
    <location>
        <begin position="201"/>
        <end position="223"/>
    </location>
</feature>
<dbReference type="InterPro" id="IPR011030">
    <property type="entry name" value="Lipovitellin_superhlx_dom"/>
</dbReference>